<evidence type="ECO:0008006" key="4">
    <source>
        <dbReference type="Google" id="ProtNLM"/>
    </source>
</evidence>
<dbReference type="Gene3D" id="3.80.10.10">
    <property type="entry name" value="Ribonuclease Inhibitor"/>
    <property type="match status" value="1"/>
</dbReference>
<gene>
    <name evidence="2" type="ORF">MVEN_00739300</name>
</gene>
<protein>
    <recommendedName>
        <fullName evidence="4">F-box domain-containing protein</fullName>
    </recommendedName>
</protein>
<name>A0A8H6YKT2_9AGAR</name>
<proteinExistence type="predicted"/>
<comment type="caution">
    <text evidence="2">The sequence shown here is derived from an EMBL/GenBank/DDBJ whole genome shotgun (WGS) entry which is preliminary data.</text>
</comment>
<sequence length="415" mass="47186">MPPRARTKRRQLVSPDIPPRNSTQLPQELIDTIIDEFDPSLDDDNDQVASANRKALRSCALVARAFVRPSQMKLFATVNLRPPYYYQSPDERSRLFSKLLSSSPHVGQYVKNLVLSYRPARSNSLGHILLSLPKLEILSLYPWGDYRRGNAIEPFPIYHRDSFLTVFSLPSLRRLALRNQKFSDALQLQSVLSNCAGLQDLVLHNISFDDISAAIPGTSTEPPRVALKSLEFISMETDHLDAIFDLFTIVDVKHLRSFCCDRYHERIFQANAHSIQELTLMIKDPPDITYPETLSLPMGLVRLNLNTRYHLWLPVISRRLGNLAALTSLRQVSFAVGDSISVFGHFTFLSETDSLFAEIYSRLDEININLAKPSSYQSKTDVVRVVRESMPTMREKAVFNIAFVSSGTRTALMRW</sequence>
<feature type="compositionally biased region" description="Basic residues" evidence="1">
    <location>
        <begin position="1"/>
        <end position="11"/>
    </location>
</feature>
<dbReference type="SUPFAM" id="SSF52047">
    <property type="entry name" value="RNI-like"/>
    <property type="match status" value="1"/>
</dbReference>
<feature type="region of interest" description="Disordered" evidence="1">
    <location>
        <begin position="1"/>
        <end position="25"/>
    </location>
</feature>
<dbReference type="EMBL" id="JACAZI010000005">
    <property type="protein sequence ID" value="KAF7360109.1"/>
    <property type="molecule type" value="Genomic_DNA"/>
</dbReference>
<evidence type="ECO:0000313" key="3">
    <source>
        <dbReference type="Proteomes" id="UP000620124"/>
    </source>
</evidence>
<dbReference type="InterPro" id="IPR032675">
    <property type="entry name" value="LRR_dom_sf"/>
</dbReference>
<evidence type="ECO:0000313" key="2">
    <source>
        <dbReference type="EMBL" id="KAF7360109.1"/>
    </source>
</evidence>
<dbReference type="Proteomes" id="UP000620124">
    <property type="component" value="Unassembled WGS sequence"/>
</dbReference>
<accession>A0A8H6YKT2</accession>
<organism evidence="2 3">
    <name type="scientific">Mycena venus</name>
    <dbReference type="NCBI Taxonomy" id="2733690"/>
    <lineage>
        <taxon>Eukaryota</taxon>
        <taxon>Fungi</taxon>
        <taxon>Dikarya</taxon>
        <taxon>Basidiomycota</taxon>
        <taxon>Agaricomycotina</taxon>
        <taxon>Agaricomycetes</taxon>
        <taxon>Agaricomycetidae</taxon>
        <taxon>Agaricales</taxon>
        <taxon>Marasmiineae</taxon>
        <taxon>Mycenaceae</taxon>
        <taxon>Mycena</taxon>
    </lineage>
</organism>
<keyword evidence="3" id="KW-1185">Reference proteome</keyword>
<evidence type="ECO:0000256" key="1">
    <source>
        <dbReference type="SAM" id="MobiDB-lite"/>
    </source>
</evidence>
<reference evidence="2" key="1">
    <citation type="submission" date="2020-05" db="EMBL/GenBank/DDBJ databases">
        <title>Mycena genomes resolve the evolution of fungal bioluminescence.</title>
        <authorList>
            <person name="Tsai I.J."/>
        </authorList>
    </citation>
    <scope>NUCLEOTIDE SEQUENCE</scope>
    <source>
        <strain evidence="2">CCC161011</strain>
    </source>
</reference>
<dbReference type="OrthoDB" id="3071593at2759"/>
<dbReference type="AlphaFoldDB" id="A0A8H6YKT2"/>